<sequence>MRTYRHLIAANVIINLKTGTALAGALVKQSGPLLFLRNVTIYAEGREPQLADGEIVVERGEIEFIQKPIAG</sequence>
<comment type="caution">
    <text evidence="1">The sequence shown here is derived from an EMBL/GenBank/DDBJ whole genome shotgun (WGS) entry which is preliminary data.</text>
</comment>
<name>A0ABX4MF37_9ACTO</name>
<evidence type="ECO:0000313" key="1">
    <source>
        <dbReference type="EMBL" id="PHP52635.1"/>
    </source>
</evidence>
<keyword evidence="2" id="KW-1185">Reference proteome</keyword>
<reference evidence="1 2" key="1">
    <citation type="submission" date="2017-10" db="EMBL/GenBank/DDBJ databases">
        <title>Draft genome sequence of cellulolytic Actinomyces sp CtC72 isolated from cattle rumen fluid.</title>
        <authorList>
            <person name="Joshi A.J."/>
            <person name="Vasudevan G."/>
            <person name="Lanjekar V.B."/>
            <person name="Hivarkar S."/>
            <person name="Engineer A."/>
            <person name="Pore S.D."/>
            <person name="Dhakephalkar P.K."/>
            <person name="Dagar S."/>
        </authorList>
    </citation>
    <scope>NUCLEOTIDE SEQUENCE [LARGE SCALE GENOMIC DNA]</scope>
    <source>
        <strain evidence="2">CtC72</strain>
    </source>
</reference>
<evidence type="ECO:0000313" key="2">
    <source>
        <dbReference type="Proteomes" id="UP000194577"/>
    </source>
</evidence>
<dbReference type="EMBL" id="MTPX02000042">
    <property type="protein sequence ID" value="PHP52635.1"/>
    <property type="molecule type" value="Genomic_DNA"/>
</dbReference>
<accession>A0ABX4MF37</accession>
<dbReference type="Proteomes" id="UP000194577">
    <property type="component" value="Unassembled WGS sequence"/>
</dbReference>
<gene>
    <name evidence="1" type="ORF">BW737_008880</name>
</gene>
<protein>
    <submittedName>
        <fullName evidence="1">Uncharacterized protein</fullName>
    </submittedName>
</protein>
<organism evidence="1 2">
    <name type="scientific">Actinomyces ruminis</name>
    <dbReference type="NCBI Taxonomy" id="1937003"/>
    <lineage>
        <taxon>Bacteria</taxon>
        <taxon>Bacillati</taxon>
        <taxon>Actinomycetota</taxon>
        <taxon>Actinomycetes</taxon>
        <taxon>Actinomycetales</taxon>
        <taxon>Actinomycetaceae</taxon>
        <taxon>Actinomyces</taxon>
    </lineage>
</organism>
<proteinExistence type="predicted"/>